<accession>A0A074XWG9</accession>
<dbReference type="AlphaFoldDB" id="A0A074XWG9"/>
<evidence type="ECO:0000313" key="1">
    <source>
        <dbReference type="EMBL" id="KEQ79021.1"/>
    </source>
</evidence>
<dbReference type="GeneID" id="40743766"/>
<dbReference type="HOGENOM" id="CLU_1854866_0_0_1"/>
<proteinExistence type="predicted"/>
<dbReference type="EMBL" id="KL585010">
    <property type="protein sequence ID" value="KEQ79021.1"/>
    <property type="molecule type" value="Genomic_DNA"/>
</dbReference>
<organism evidence="1 2">
    <name type="scientific">Aureobasidium pullulans EXF-150</name>
    <dbReference type="NCBI Taxonomy" id="1043002"/>
    <lineage>
        <taxon>Eukaryota</taxon>
        <taxon>Fungi</taxon>
        <taxon>Dikarya</taxon>
        <taxon>Ascomycota</taxon>
        <taxon>Pezizomycotina</taxon>
        <taxon>Dothideomycetes</taxon>
        <taxon>Dothideomycetidae</taxon>
        <taxon>Dothideales</taxon>
        <taxon>Saccotheciaceae</taxon>
        <taxon>Aureobasidium</taxon>
    </lineage>
</organism>
<dbReference type="Proteomes" id="UP000030706">
    <property type="component" value="Unassembled WGS sequence"/>
</dbReference>
<evidence type="ECO:0000313" key="2">
    <source>
        <dbReference type="Proteomes" id="UP000030706"/>
    </source>
</evidence>
<sequence>MTLTSKPTDITAGNELDHLFDVYLIGNEYQISSLCEAAAERVVKLMEPCTLDRPFGRRFSAEGETVRAIITKTAELYSFHELAYTSLLDAVIKALFHKFPSMDSLERLLEISALLEKPEKFSARLIRCFSRGKSYQGS</sequence>
<keyword evidence="2" id="KW-1185">Reference proteome</keyword>
<dbReference type="RefSeq" id="XP_029755208.1">
    <property type="nucleotide sequence ID" value="XM_029901460.1"/>
</dbReference>
<name>A0A074XWG9_AURPU</name>
<reference evidence="1 2" key="1">
    <citation type="journal article" date="2014" name="BMC Genomics">
        <title>Genome sequencing of four Aureobasidium pullulans varieties: biotechnological potential, stress tolerance, and description of new species.</title>
        <authorList>
            <person name="Gostin Ar C."/>
            <person name="Ohm R.A."/>
            <person name="Kogej T."/>
            <person name="Sonjak S."/>
            <person name="Turk M."/>
            <person name="Zajc J."/>
            <person name="Zalar P."/>
            <person name="Grube M."/>
            <person name="Sun H."/>
            <person name="Han J."/>
            <person name="Sharma A."/>
            <person name="Chiniquy J."/>
            <person name="Ngan C.Y."/>
            <person name="Lipzen A."/>
            <person name="Barry K."/>
            <person name="Grigoriev I.V."/>
            <person name="Gunde-Cimerman N."/>
        </authorList>
    </citation>
    <scope>NUCLEOTIDE SEQUENCE [LARGE SCALE GENOMIC DNA]</scope>
    <source>
        <strain evidence="1 2">EXF-150</strain>
    </source>
</reference>
<evidence type="ECO:0008006" key="3">
    <source>
        <dbReference type="Google" id="ProtNLM"/>
    </source>
</evidence>
<gene>
    <name evidence="1" type="ORF">M438DRAFT_284486</name>
</gene>
<protein>
    <recommendedName>
        <fullName evidence="3">BTB domain-containing protein</fullName>
    </recommendedName>
</protein>